<feature type="domain" description="DUF4301" evidence="1">
    <location>
        <begin position="1"/>
        <end position="88"/>
    </location>
</feature>
<dbReference type="InterPro" id="IPR025393">
    <property type="entry name" value="DUF4301"/>
</dbReference>
<dbReference type="Proteomes" id="UP000294823">
    <property type="component" value="Unassembled WGS sequence"/>
</dbReference>
<feature type="non-terminal residue" evidence="2">
    <location>
        <position position="1"/>
    </location>
</feature>
<dbReference type="Pfam" id="PF14134">
    <property type="entry name" value="DUF4301"/>
    <property type="match status" value="1"/>
</dbReference>
<comment type="caution">
    <text evidence="2">The sequence shown here is derived from an EMBL/GenBank/DDBJ whole genome shotgun (WGS) entry which is preliminary data.</text>
</comment>
<reference evidence="2 3" key="1">
    <citation type="submission" date="2019-03" db="EMBL/GenBank/DDBJ databases">
        <title>Halomonas marinisediminis sp. nov., a moderately halophilic bacterium isolated from the Bohai Gulf.</title>
        <authorList>
            <person name="Ji X."/>
        </authorList>
    </citation>
    <scope>NUCLEOTIDE SEQUENCE [LARGE SCALE GENOMIC DNA]</scope>
    <source>
        <strain evidence="2 3">204</strain>
    </source>
</reference>
<keyword evidence="3" id="KW-1185">Reference proteome</keyword>
<evidence type="ECO:0000259" key="1">
    <source>
        <dbReference type="Pfam" id="PF14134"/>
    </source>
</evidence>
<feature type="non-terminal residue" evidence="2">
    <location>
        <position position="88"/>
    </location>
</feature>
<accession>A0ABY2D1X5</accession>
<dbReference type="EMBL" id="SLTR01000529">
    <property type="protein sequence ID" value="TDA81491.1"/>
    <property type="molecule type" value="Genomic_DNA"/>
</dbReference>
<evidence type="ECO:0000313" key="2">
    <source>
        <dbReference type="EMBL" id="TDA81491.1"/>
    </source>
</evidence>
<name>A0ABY2D1X5_9GAMM</name>
<sequence>PKGLLPFHKYKDHVSTAFEEHLYEASLYASSNNEANLHFTISEKHKSVFDTEFKRIQEVVEEKTNTKFHISFSYQCQSTDTIAVTPEN</sequence>
<gene>
    <name evidence="2" type="ORF">E0702_17675</name>
</gene>
<proteinExistence type="predicted"/>
<evidence type="ECO:0000313" key="3">
    <source>
        <dbReference type="Proteomes" id="UP000294823"/>
    </source>
</evidence>
<protein>
    <submittedName>
        <fullName evidence="2">DUF4301 family protein</fullName>
    </submittedName>
</protein>
<organism evidence="2 3">
    <name type="scientific">Halomonas marinisediminis</name>
    <dbReference type="NCBI Taxonomy" id="2546095"/>
    <lineage>
        <taxon>Bacteria</taxon>
        <taxon>Pseudomonadati</taxon>
        <taxon>Pseudomonadota</taxon>
        <taxon>Gammaproteobacteria</taxon>
        <taxon>Oceanospirillales</taxon>
        <taxon>Halomonadaceae</taxon>
        <taxon>Halomonas</taxon>
    </lineage>
</organism>